<protein>
    <submittedName>
        <fullName evidence="3">Uncharacterized protein K02A2.6-like</fullName>
    </submittedName>
</protein>
<dbReference type="InterPro" id="IPR041588">
    <property type="entry name" value="Integrase_H2C2"/>
</dbReference>
<accession>A0ABM0LU00</accession>
<feature type="domain" description="Integrase catalytic" evidence="1">
    <location>
        <begin position="115"/>
        <end position="206"/>
    </location>
</feature>
<dbReference type="InterPro" id="IPR001584">
    <property type="entry name" value="Integrase_cat-core"/>
</dbReference>
<organism evidence="2 3">
    <name type="scientific">Saccoglossus kowalevskii</name>
    <name type="common">Acorn worm</name>
    <dbReference type="NCBI Taxonomy" id="10224"/>
    <lineage>
        <taxon>Eukaryota</taxon>
        <taxon>Metazoa</taxon>
        <taxon>Hemichordata</taxon>
        <taxon>Enteropneusta</taxon>
        <taxon>Harrimaniidae</taxon>
        <taxon>Saccoglossus</taxon>
    </lineage>
</organism>
<dbReference type="Pfam" id="PF17921">
    <property type="entry name" value="Integrase_H2C2"/>
    <property type="match status" value="1"/>
</dbReference>
<sequence length="206" mass="23711">MHDGKWYEKLKHTKGTKIGATLRSLHATRDKLTITVSKDLVLHGNWIIILQILQQKIIDIAHEDHQGIVKTKQLIREKVWFPKIYAMVEQTINLCIACQATTVDKSHKPLKMSKLPDGPWLEVSVDFADLATREYLLVVTDDYSRFPEVEVISSTSARTVIPRLDRIFSLLCTMLIVRTDNGPPFNRAEFESFANYLGFKHHKTIR</sequence>
<dbReference type="PROSITE" id="PS50994">
    <property type="entry name" value="INTEGRASE"/>
    <property type="match status" value="1"/>
</dbReference>
<keyword evidence="2" id="KW-1185">Reference proteome</keyword>
<proteinExistence type="predicted"/>
<dbReference type="Pfam" id="PF00665">
    <property type="entry name" value="rve"/>
    <property type="match status" value="1"/>
</dbReference>
<evidence type="ECO:0000259" key="1">
    <source>
        <dbReference type="PROSITE" id="PS50994"/>
    </source>
</evidence>
<evidence type="ECO:0000313" key="3">
    <source>
        <dbReference type="RefSeq" id="XP_006811241.1"/>
    </source>
</evidence>
<dbReference type="InterPro" id="IPR012337">
    <property type="entry name" value="RNaseH-like_sf"/>
</dbReference>
<name>A0ABM0LU00_SACKO</name>
<dbReference type="Gene3D" id="1.10.340.70">
    <property type="match status" value="1"/>
</dbReference>
<reference evidence="3" key="1">
    <citation type="submission" date="2025-08" db="UniProtKB">
        <authorList>
            <consortium name="RefSeq"/>
        </authorList>
    </citation>
    <scope>IDENTIFICATION</scope>
    <source>
        <tissue evidence="3">Testes</tissue>
    </source>
</reference>
<evidence type="ECO:0000313" key="2">
    <source>
        <dbReference type="Proteomes" id="UP000694865"/>
    </source>
</evidence>
<dbReference type="Gene3D" id="3.30.420.10">
    <property type="entry name" value="Ribonuclease H-like superfamily/Ribonuclease H"/>
    <property type="match status" value="1"/>
</dbReference>
<dbReference type="InterPro" id="IPR036397">
    <property type="entry name" value="RNaseH_sf"/>
</dbReference>
<dbReference type="Proteomes" id="UP000694865">
    <property type="component" value="Unplaced"/>
</dbReference>
<dbReference type="RefSeq" id="XP_006811241.1">
    <property type="nucleotide sequence ID" value="XM_006811178.1"/>
</dbReference>
<dbReference type="PANTHER" id="PTHR37984:SF11">
    <property type="entry name" value="INTEGRASE CATALYTIC DOMAIN-CONTAINING PROTEIN"/>
    <property type="match status" value="1"/>
</dbReference>
<dbReference type="PANTHER" id="PTHR37984">
    <property type="entry name" value="PROTEIN CBG26694"/>
    <property type="match status" value="1"/>
</dbReference>
<dbReference type="InterPro" id="IPR050951">
    <property type="entry name" value="Retrovirus_Pol_polyprotein"/>
</dbReference>
<dbReference type="GeneID" id="102803776"/>
<gene>
    <name evidence="3" type="primary">LOC102803776</name>
</gene>
<dbReference type="SUPFAM" id="SSF53098">
    <property type="entry name" value="Ribonuclease H-like"/>
    <property type="match status" value="1"/>
</dbReference>